<dbReference type="InterPro" id="IPR014710">
    <property type="entry name" value="RmlC-like_jellyroll"/>
</dbReference>
<evidence type="ECO:0000256" key="9">
    <source>
        <dbReference type="ARBA" id="ARBA00047462"/>
    </source>
</evidence>
<dbReference type="InterPro" id="IPR000595">
    <property type="entry name" value="cNMP-bd_dom"/>
</dbReference>
<organism evidence="16 17">
    <name type="scientific">Symbiodinium necroappetens</name>
    <dbReference type="NCBI Taxonomy" id="1628268"/>
    <lineage>
        <taxon>Eukaryota</taxon>
        <taxon>Sar</taxon>
        <taxon>Alveolata</taxon>
        <taxon>Dinophyceae</taxon>
        <taxon>Suessiales</taxon>
        <taxon>Symbiodiniaceae</taxon>
        <taxon>Symbiodinium</taxon>
    </lineage>
</organism>
<dbReference type="InterPro" id="IPR011009">
    <property type="entry name" value="Kinase-like_dom_sf"/>
</dbReference>
<evidence type="ECO:0000256" key="11">
    <source>
        <dbReference type="SAM" id="MobiDB-lite"/>
    </source>
</evidence>
<feature type="domain" description="Cyclic nucleotide-binding" evidence="13">
    <location>
        <begin position="879"/>
        <end position="991"/>
    </location>
</feature>
<dbReference type="EMBL" id="CAJNJA010006142">
    <property type="protein sequence ID" value="CAE7206287.1"/>
    <property type="molecule type" value="Genomic_DNA"/>
</dbReference>
<dbReference type="EC" id="2.7.11.12" evidence="2"/>
<comment type="catalytic activity">
    <reaction evidence="8">
        <text>L-threonyl-[protein] + ATP = O-phospho-L-threonyl-[protein] + ADP + H(+)</text>
        <dbReference type="Rhea" id="RHEA:46608"/>
        <dbReference type="Rhea" id="RHEA-COMP:11060"/>
        <dbReference type="Rhea" id="RHEA-COMP:11605"/>
        <dbReference type="ChEBI" id="CHEBI:15378"/>
        <dbReference type="ChEBI" id="CHEBI:30013"/>
        <dbReference type="ChEBI" id="CHEBI:30616"/>
        <dbReference type="ChEBI" id="CHEBI:61977"/>
        <dbReference type="ChEBI" id="CHEBI:456216"/>
        <dbReference type="EC" id="2.7.11.12"/>
    </reaction>
</comment>
<evidence type="ECO:0000259" key="12">
    <source>
        <dbReference type="PROSITE" id="PS50011"/>
    </source>
</evidence>
<evidence type="ECO:0000256" key="7">
    <source>
        <dbReference type="ARBA" id="ARBA00022840"/>
    </source>
</evidence>
<dbReference type="PROSITE" id="PS00889">
    <property type="entry name" value="CNMP_BINDING_2"/>
    <property type="match status" value="2"/>
</dbReference>
<sequence>MVPTKAGSASLSTTRFWRSTALWTILGIRKKMCSNTRHVKSAFCEADDVELFHALWSELDVSGKYKPPGGGSALAASAFILRTLIATLNVEMVMWWANVYEDGSSGCDFHRDCHFRHNVNVTVSASFGAARELVFRNEELDTEMPYLQSNGDIMAFNAWVDEHFLHRVYPQKEASGPRISIILMGRTSIFEDQMGTLALKRHHDLLQQSCRRIVSDALPAVLQREAKLWQRKEHLEAQLAEKREATGRDPLTPYASMCSRDVIKLEKELEHLSVNLQALHHLVGRASVDSADVGEHEQKLQALAHAESESYACWMKQQRAKTRSMHFTTRLAELSADLEDLWQQSEDAVEAREKFRGDWKEAVQLATVERGQVEEVHTQMKGLRVHAATAEVRAAELCLEAVDSEVASSELWQSLAKVEGQDHRRDALTVDLQHAQAEQEELRAHIFSQEQYDGELLAALAESEAQRAAVTESLQLDAVHWQEIRSSIQETRNAAAQLYSELTRHADGYKAVTTRHAEAEAAVYPAQKSSLKYRAPSLVGLCSCGLGIRAGCRSIASVHGWLGMGVCASCEKADAAAKQTVGAANAQPVLNEAAVLKFLSRVKLFQRLPKEVHTTLASACVPAEYKPKARIICQGDDGDEFFIIQAGEADVEVNGKKVATLKANDYFGENALLRNEPRTATITAKTDLKALKIGRDRFDLLGLREKLEFPQRKAVGGGGKQELVTKPPSPKTDAEKQLMIEALKQNDNLMSVVSLSDANLSQMVAVAWKEEVTAGTKLITEGDLNADYFYVVQEGKFDVVIGGSKTAEEGGPQVVASIPKGGSFGELALLYFAPRAATIQAAEDAMVWVIDRKNFKEILAQSSNATAKEYIKYLDKVEILAPLQDDEKAAVAQSLSEMSFSRGEVIFQQGEKGDAFYILIEGQVSVVKDGREVTKLIATPEKASFFGDRALLSNEPRNATLQVISDTAKTLTVDRQSFDMVLGPLAELQTRGRGGKSKLAGRSVAGSAAAMGNATRKFGLILRKDLKRIGLLGCGGFGAVELVEHAALGDTYALKALSKGYVMKSGMQQNVLNEKNVQIMCDSPFIIKLYETYNGTQSLYFLLEPALGGELYATYNKKGLFGKEGHAKFYVAGVVNAFEHLHGKKIIFRDLKPENLLLTELGHIKLTDMGLAKVVVGKTYTTCGTPDYFAPEMIASAGHTMAVDWCRVCVLSFELMAGHPPFESPHPMQIYQKVNKGITKVNFPNKMKGVVEDLVKNLCKKEPAERLPMRKGGAGNIRKHSWFSTFEWEKYDNGNMPSPYRPQVQSKKDMANFAARKEDMPPNVQYKDDGSGWDADFATCTSRLQTLQSEFREHAGQGQHLDEKAAQLEKESQDLQDKLQKAQSKKEDLVGTLAKKEQEHEELLVRKADLNAELEELKKKFRCIVS</sequence>
<dbReference type="GO" id="GO:0004692">
    <property type="term" value="F:cGMP-dependent protein kinase activity"/>
    <property type="evidence" value="ECO:0007669"/>
    <property type="project" value="UniProtKB-EC"/>
</dbReference>
<dbReference type="Gene3D" id="1.10.510.10">
    <property type="entry name" value="Transferase(Phosphotransferase) domain 1"/>
    <property type="match status" value="1"/>
</dbReference>
<dbReference type="PANTHER" id="PTHR24353:SF147">
    <property type="entry name" value="CGMP-DEPENDENT SERINE_THREONIN PROTEIN KINASE-RELATED"/>
    <property type="match status" value="1"/>
</dbReference>
<dbReference type="InterPro" id="IPR018490">
    <property type="entry name" value="cNMP-bd_dom_sf"/>
</dbReference>
<evidence type="ECO:0000256" key="5">
    <source>
        <dbReference type="ARBA" id="ARBA00022741"/>
    </source>
</evidence>
<dbReference type="InterPro" id="IPR018488">
    <property type="entry name" value="cNMP-bd_CS"/>
</dbReference>
<evidence type="ECO:0000259" key="14">
    <source>
        <dbReference type="PROSITE" id="PS51285"/>
    </source>
</evidence>
<keyword evidence="3" id="KW-0723">Serine/threonine-protein kinase</keyword>
<evidence type="ECO:0000256" key="10">
    <source>
        <dbReference type="PROSITE-ProRule" id="PRU10141"/>
    </source>
</evidence>
<dbReference type="CDD" id="cd00038">
    <property type="entry name" value="CAP_ED"/>
    <property type="match status" value="3"/>
</dbReference>
<dbReference type="Gene3D" id="2.60.120.10">
    <property type="entry name" value="Jelly Rolls"/>
    <property type="match status" value="3"/>
</dbReference>
<dbReference type="PANTHER" id="PTHR24353">
    <property type="entry name" value="CYCLIC NUCLEOTIDE-DEPENDENT PROTEIN KINASE"/>
    <property type="match status" value="1"/>
</dbReference>
<dbReference type="SUPFAM" id="SSF56112">
    <property type="entry name" value="Protein kinase-like (PK-like)"/>
    <property type="match status" value="1"/>
</dbReference>
<dbReference type="PROSITE" id="PS51471">
    <property type="entry name" value="FE2OG_OXY"/>
    <property type="match status" value="1"/>
</dbReference>
<name>A0A812JD23_9DINO</name>
<dbReference type="Gene3D" id="2.60.120.590">
    <property type="entry name" value="Alpha-ketoglutarate-dependent dioxygenase AlkB-like"/>
    <property type="match status" value="1"/>
</dbReference>
<keyword evidence="5 10" id="KW-0547">Nucleotide-binding</keyword>
<evidence type="ECO:0000256" key="8">
    <source>
        <dbReference type="ARBA" id="ARBA00047298"/>
    </source>
</evidence>
<dbReference type="SMART" id="SM00100">
    <property type="entry name" value="cNMP"/>
    <property type="match status" value="3"/>
</dbReference>
<dbReference type="GO" id="GO:0005524">
    <property type="term" value="F:ATP binding"/>
    <property type="evidence" value="ECO:0007669"/>
    <property type="project" value="UniProtKB-UniRule"/>
</dbReference>
<dbReference type="InterPro" id="IPR000719">
    <property type="entry name" value="Prot_kinase_dom"/>
</dbReference>
<keyword evidence="7 10" id="KW-0067">ATP-binding</keyword>
<feature type="region of interest" description="Disordered" evidence="11">
    <location>
        <begin position="1371"/>
        <end position="1393"/>
    </location>
</feature>
<feature type="domain" description="Cyclic nucleotide-binding" evidence="13">
    <location>
        <begin position="604"/>
        <end position="701"/>
    </location>
</feature>
<feature type="domain" description="Fe2OG dioxygenase" evidence="15">
    <location>
        <begin position="89"/>
        <end position="189"/>
    </location>
</feature>
<dbReference type="SUPFAM" id="SSF51206">
    <property type="entry name" value="cAMP-binding domain-like"/>
    <property type="match status" value="3"/>
</dbReference>
<dbReference type="PROSITE" id="PS51285">
    <property type="entry name" value="AGC_KINASE_CTER"/>
    <property type="match status" value="1"/>
</dbReference>
<evidence type="ECO:0000259" key="13">
    <source>
        <dbReference type="PROSITE" id="PS50042"/>
    </source>
</evidence>
<dbReference type="PROSITE" id="PS00107">
    <property type="entry name" value="PROTEIN_KINASE_ATP"/>
    <property type="match status" value="1"/>
</dbReference>
<dbReference type="InterPro" id="IPR037151">
    <property type="entry name" value="AlkB-like_sf"/>
</dbReference>
<keyword evidence="4" id="KW-0808">Transferase</keyword>
<evidence type="ECO:0000256" key="1">
    <source>
        <dbReference type="ARBA" id="ARBA00006352"/>
    </source>
</evidence>
<dbReference type="InterPro" id="IPR017441">
    <property type="entry name" value="Protein_kinase_ATP_BS"/>
</dbReference>
<accession>A0A812JD23</accession>
<evidence type="ECO:0000256" key="6">
    <source>
        <dbReference type="ARBA" id="ARBA00022777"/>
    </source>
</evidence>
<dbReference type="Pfam" id="PF00069">
    <property type="entry name" value="Pkinase"/>
    <property type="match status" value="1"/>
</dbReference>
<dbReference type="Pfam" id="PF00027">
    <property type="entry name" value="cNMP_binding"/>
    <property type="match status" value="3"/>
</dbReference>
<dbReference type="InterPro" id="IPR000961">
    <property type="entry name" value="AGC-kinase_C"/>
</dbReference>
<dbReference type="InterPro" id="IPR005123">
    <property type="entry name" value="Oxoglu/Fe-dep_dioxygenase_dom"/>
</dbReference>
<evidence type="ECO:0000256" key="3">
    <source>
        <dbReference type="ARBA" id="ARBA00022527"/>
    </source>
</evidence>
<keyword evidence="17" id="KW-1185">Reference proteome</keyword>
<dbReference type="Proteomes" id="UP000601435">
    <property type="component" value="Unassembled WGS sequence"/>
</dbReference>
<comment type="caution">
    <text evidence="16">The sequence shown here is derived from an EMBL/GenBank/DDBJ whole genome shotgun (WGS) entry which is preliminary data.</text>
</comment>
<reference evidence="16" key="1">
    <citation type="submission" date="2021-02" db="EMBL/GenBank/DDBJ databases">
        <authorList>
            <person name="Dougan E. K."/>
            <person name="Rhodes N."/>
            <person name="Thang M."/>
            <person name="Chan C."/>
        </authorList>
    </citation>
    <scope>NUCLEOTIDE SEQUENCE</scope>
</reference>
<evidence type="ECO:0000256" key="4">
    <source>
        <dbReference type="ARBA" id="ARBA00022679"/>
    </source>
</evidence>
<protein>
    <recommendedName>
        <fullName evidence="2">cGMP-dependent protein kinase</fullName>
        <ecNumber evidence="2">2.7.11.12</ecNumber>
    </recommendedName>
</protein>
<evidence type="ECO:0000256" key="2">
    <source>
        <dbReference type="ARBA" id="ARBA00012428"/>
    </source>
</evidence>
<feature type="binding site" evidence="10">
    <location>
        <position position="1064"/>
    </location>
    <ligand>
        <name>ATP</name>
        <dbReference type="ChEBI" id="CHEBI:30616"/>
    </ligand>
</feature>
<feature type="domain" description="AGC-kinase C-terminal" evidence="14">
    <location>
        <begin position="1284"/>
        <end position="1352"/>
    </location>
</feature>
<comment type="catalytic activity">
    <reaction evidence="9">
        <text>L-seryl-[protein] + ATP = O-phospho-L-seryl-[protein] + ADP + H(+)</text>
        <dbReference type="Rhea" id="RHEA:17989"/>
        <dbReference type="Rhea" id="RHEA-COMP:9863"/>
        <dbReference type="Rhea" id="RHEA-COMP:11604"/>
        <dbReference type="ChEBI" id="CHEBI:15378"/>
        <dbReference type="ChEBI" id="CHEBI:29999"/>
        <dbReference type="ChEBI" id="CHEBI:30616"/>
        <dbReference type="ChEBI" id="CHEBI:83421"/>
        <dbReference type="ChEBI" id="CHEBI:456216"/>
        <dbReference type="EC" id="2.7.11.12"/>
    </reaction>
</comment>
<dbReference type="PROSITE" id="PS50011">
    <property type="entry name" value="PROTEIN_KINASE_DOM"/>
    <property type="match status" value="1"/>
</dbReference>
<comment type="similarity">
    <text evidence="1">Belongs to the protein kinase superfamily. AGC Ser/Thr protein kinase family. cGMP subfamily.</text>
</comment>
<dbReference type="SMART" id="SM00220">
    <property type="entry name" value="S_TKc"/>
    <property type="match status" value="1"/>
</dbReference>
<evidence type="ECO:0000313" key="17">
    <source>
        <dbReference type="Proteomes" id="UP000601435"/>
    </source>
</evidence>
<keyword evidence="6" id="KW-0418">Kinase</keyword>
<dbReference type="SUPFAM" id="SSF51197">
    <property type="entry name" value="Clavaminate synthase-like"/>
    <property type="match status" value="1"/>
</dbReference>
<feature type="domain" description="Protein kinase" evidence="12">
    <location>
        <begin position="1026"/>
        <end position="1283"/>
    </location>
</feature>
<dbReference type="PRINTS" id="PR00103">
    <property type="entry name" value="CAMPKINASE"/>
</dbReference>
<dbReference type="Gene3D" id="3.30.200.20">
    <property type="entry name" value="Phosphorylase Kinase, domain 1"/>
    <property type="match status" value="1"/>
</dbReference>
<evidence type="ECO:0000313" key="16">
    <source>
        <dbReference type="EMBL" id="CAE7206287.1"/>
    </source>
</evidence>
<feature type="domain" description="Cyclic nucleotide-binding" evidence="13">
    <location>
        <begin position="751"/>
        <end position="876"/>
    </location>
</feature>
<dbReference type="PROSITE" id="PS50042">
    <property type="entry name" value="CNMP_BINDING_3"/>
    <property type="match status" value="3"/>
</dbReference>
<dbReference type="OrthoDB" id="63267at2759"/>
<gene>
    <name evidence="16" type="primary">egl-4</name>
    <name evidence="16" type="ORF">SNEC2469_LOCUS1787</name>
</gene>
<dbReference type="PROSITE" id="PS00888">
    <property type="entry name" value="CNMP_BINDING_1"/>
    <property type="match status" value="1"/>
</dbReference>
<proteinExistence type="inferred from homology"/>
<evidence type="ECO:0000259" key="15">
    <source>
        <dbReference type="PROSITE" id="PS51471"/>
    </source>
</evidence>